<dbReference type="EMBL" id="JBHTLY010000004">
    <property type="protein sequence ID" value="MFD1202278.1"/>
    <property type="molecule type" value="Genomic_DNA"/>
</dbReference>
<dbReference type="PANTHER" id="PTHR30575">
    <property type="entry name" value="PEPTIDASE M20"/>
    <property type="match status" value="1"/>
</dbReference>
<dbReference type="PIRSF" id="PIRSF037226">
    <property type="entry name" value="Amidohydrolase_ACY1L2_prd"/>
    <property type="match status" value="1"/>
</dbReference>
<organism evidence="3 4">
    <name type="scientific">Leucobacter albus</name>
    <dbReference type="NCBI Taxonomy" id="272210"/>
    <lineage>
        <taxon>Bacteria</taxon>
        <taxon>Bacillati</taxon>
        <taxon>Actinomycetota</taxon>
        <taxon>Actinomycetes</taxon>
        <taxon>Micrococcales</taxon>
        <taxon>Microbacteriaceae</taxon>
        <taxon>Leucobacter</taxon>
    </lineage>
</organism>
<dbReference type="Gene3D" id="3.30.70.360">
    <property type="match status" value="1"/>
</dbReference>
<dbReference type="PANTHER" id="PTHR30575:SF0">
    <property type="entry name" value="XAA-ARG DIPEPTIDASE"/>
    <property type="match status" value="1"/>
</dbReference>
<dbReference type="SUPFAM" id="SSF53187">
    <property type="entry name" value="Zn-dependent exopeptidases"/>
    <property type="match status" value="1"/>
</dbReference>
<dbReference type="CDD" id="cd03887">
    <property type="entry name" value="M20_Acy1L2"/>
    <property type="match status" value="1"/>
</dbReference>
<evidence type="ECO:0000313" key="4">
    <source>
        <dbReference type="Proteomes" id="UP001597181"/>
    </source>
</evidence>
<dbReference type="Proteomes" id="UP001597181">
    <property type="component" value="Unassembled WGS sequence"/>
</dbReference>
<dbReference type="Pfam" id="PF07687">
    <property type="entry name" value="M20_dimer"/>
    <property type="match status" value="1"/>
</dbReference>
<sequence length="394" mass="40361">MNALTAGEAKAAAAARVAELREELLAVSHSIAATPELGMHETHASALLAATTERVSGIPVTRGVGGLPTAFLAEAGTGSLSITICAEYDALPVVGHGCGHNIIATAALGAFLALAPLVDAFDLTVRLLGTPAEENGGGKVKLLDAGAFDGTHAAIMVHPAPVDVLSMNPYASNGIRVRFVGKEAHASLSPEQGVNALDAFTIAATAVGLARQQLRPGQQIHYAISEPGGAANVIPGSATAVWMVRGETVEKLEHVTAIVERCVRAGALATGCEVEITRKTTGFYTNILLDHELLEHYHANANALGREPLAVAGPGGSTDMGNVSQVVPAIHPMIGLNRPELTLHTSDFARAAAGPEGDAAALDGAVLLAQTALDFATTAATRERLLSTHPLAQS</sequence>
<keyword evidence="4" id="KW-1185">Reference proteome</keyword>
<reference evidence="4" key="1">
    <citation type="journal article" date="2019" name="Int. J. Syst. Evol. Microbiol.">
        <title>The Global Catalogue of Microorganisms (GCM) 10K type strain sequencing project: providing services to taxonomists for standard genome sequencing and annotation.</title>
        <authorList>
            <consortium name="The Broad Institute Genomics Platform"/>
            <consortium name="The Broad Institute Genome Sequencing Center for Infectious Disease"/>
            <person name="Wu L."/>
            <person name="Ma J."/>
        </authorList>
    </citation>
    <scope>NUCLEOTIDE SEQUENCE [LARGE SCALE GENOMIC DNA]</scope>
    <source>
        <strain evidence="4">CCUG 50213</strain>
    </source>
</reference>
<dbReference type="NCBIfam" id="TIGR01891">
    <property type="entry name" value="amidohydrolases"/>
    <property type="match status" value="1"/>
</dbReference>
<comment type="caution">
    <text evidence="3">The sequence shown here is derived from an EMBL/GenBank/DDBJ whole genome shotgun (WGS) entry which is preliminary data.</text>
</comment>
<proteinExistence type="inferred from homology"/>
<evidence type="ECO:0000313" key="3">
    <source>
        <dbReference type="EMBL" id="MFD1202278.1"/>
    </source>
</evidence>
<dbReference type="InterPro" id="IPR017144">
    <property type="entry name" value="Xaa-Arg_dipeptidase"/>
</dbReference>
<protein>
    <recommendedName>
        <fullName evidence="1">Peptidase M20 domain-containing protein 2</fullName>
    </recommendedName>
</protein>
<dbReference type="InterPro" id="IPR036264">
    <property type="entry name" value="Bact_exopeptidase_dim_dom"/>
</dbReference>
<dbReference type="InterPro" id="IPR002933">
    <property type="entry name" value="Peptidase_M20"/>
</dbReference>
<comment type="similarity">
    <text evidence="1">Belongs to the peptidase M20A family.</text>
</comment>
<dbReference type="InterPro" id="IPR011650">
    <property type="entry name" value="Peptidase_M20_dimer"/>
</dbReference>
<dbReference type="Gene3D" id="3.40.630.10">
    <property type="entry name" value="Zn peptidases"/>
    <property type="match status" value="1"/>
</dbReference>
<feature type="domain" description="Peptidase M20 dimerisation" evidence="2">
    <location>
        <begin position="174"/>
        <end position="265"/>
    </location>
</feature>
<gene>
    <name evidence="3" type="ORF">ACFQ3U_10285</name>
</gene>
<accession>A0ABW3TS01</accession>
<dbReference type="Pfam" id="PF01546">
    <property type="entry name" value="Peptidase_M20"/>
    <property type="match status" value="1"/>
</dbReference>
<dbReference type="SUPFAM" id="SSF55031">
    <property type="entry name" value="Bacterial exopeptidase dimerisation domain"/>
    <property type="match status" value="1"/>
</dbReference>
<evidence type="ECO:0000256" key="1">
    <source>
        <dbReference type="PIRNR" id="PIRNR037226"/>
    </source>
</evidence>
<evidence type="ECO:0000259" key="2">
    <source>
        <dbReference type="Pfam" id="PF07687"/>
    </source>
</evidence>
<dbReference type="InterPro" id="IPR017439">
    <property type="entry name" value="Amidohydrolase"/>
</dbReference>
<name>A0ABW3TS01_9MICO</name>
<dbReference type="InterPro" id="IPR052030">
    <property type="entry name" value="Peptidase_M20/M20A_hydrolases"/>
</dbReference>
<dbReference type="RefSeq" id="WP_343961074.1">
    <property type="nucleotide sequence ID" value="NZ_BAAAKZ010000010.1"/>
</dbReference>